<dbReference type="Proteomes" id="UP000274271">
    <property type="component" value="Unassembled WGS sequence"/>
</dbReference>
<dbReference type="AlphaFoldDB" id="A0A3P1CDV3"/>
<evidence type="ECO:0000256" key="3">
    <source>
        <dbReference type="ARBA" id="ARBA00022801"/>
    </source>
</evidence>
<keyword evidence="5" id="KW-1185">Reference proteome</keyword>
<dbReference type="PANTHER" id="PTHR18901:SF38">
    <property type="entry name" value="PSEUDOURIDINE-5'-PHOSPHATASE"/>
    <property type="match status" value="1"/>
</dbReference>
<dbReference type="InterPro" id="IPR023198">
    <property type="entry name" value="PGP-like_dom2"/>
</dbReference>
<dbReference type="InterPro" id="IPR041492">
    <property type="entry name" value="HAD_2"/>
</dbReference>
<dbReference type="GO" id="GO:0046872">
    <property type="term" value="F:metal ion binding"/>
    <property type="evidence" value="ECO:0007669"/>
    <property type="project" value="UniProtKB-KW"/>
</dbReference>
<evidence type="ECO:0000313" key="5">
    <source>
        <dbReference type="Proteomes" id="UP000274271"/>
    </source>
</evidence>
<comment type="similarity">
    <text evidence="1">Belongs to the HAD-like hydrolase superfamily. CbbY/CbbZ/Gph/YieH family.</text>
</comment>
<dbReference type="EMBL" id="RQJP01000005">
    <property type="protein sequence ID" value="RRB11487.1"/>
    <property type="molecule type" value="Genomic_DNA"/>
</dbReference>
<sequence length="228" mass="25775">MIQAAIFDMDGLLVDSEPHWRDVEIEVFRTVGLEMDDEMCKRTTGLPTDAVVRYWYEKHPWTNRSLEEVGAEIIQNVYGQIEQYAQAMPGVPDILDLFQQHGIPMAIASASPMHLIEAVIDRLNIRSYFTLWHSATLEKRNKPHPDVYLGTARKLGVEPRFCVAFEDSGNGLKSAHAAGMMTVAVPADYEFDEPKFDIATLKIPSLREFNVSQLKKIENQLSIAPATR</sequence>
<dbReference type="FunFam" id="3.40.50.1000:FF:000036">
    <property type="entry name" value="HAD family hydrolase"/>
    <property type="match status" value="1"/>
</dbReference>
<dbReference type="SUPFAM" id="SSF56784">
    <property type="entry name" value="HAD-like"/>
    <property type="match status" value="1"/>
</dbReference>
<dbReference type="Gene3D" id="3.40.50.1000">
    <property type="entry name" value="HAD superfamily/HAD-like"/>
    <property type="match status" value="1"/>
</dbReference>
<dbReference type="CDD" id="cd07505">
    <property type="entry name" value="HAD_BPGM-like"/>
    <property type="match status" value="1"/>
</dbReference>
<organism evidence="4 5">
    <name type="scientific">Larkinella knui</name>
    <dbReference type="NCBI Taxonomy" id="2025310"/>
    <lineage>
        <taxon>Bacteria</taxon>
        <taxon>Pseudomonadati</taxon>
        <taxon>Bacteroidota</taxon>
        <taxon>Cytophagia</taxon>
        <taxon>Cytophagales</taxon>
        <taxon>Spirosomataceae</taxon>
        <taxon>Larkinella</taxon>
    </lineage>
</organism>
<dbReference type="InterPro" id="IPR023214">
    <property type="entry name" value="HAD_sf"/>
</dbReference>
<dbReference type="PANTHER" id="PTHR18901">
    <property type="entry name" value="2-DEOXYGLUCOSE-6-PHOSPHATE PHOSPHATASE 2"/>
    <property type="match status" value="1"/>
</dbReference>
<keyword evidence="3" id="KW-0378">Hydrolase</keyword>
<keyword evidence="2" id="KW-0479">Metal-binding</keyword>
<dbReference type="RefSeq" id="WP_124909154.1">
    <property type="nucleotide sequence ID" value="NZ_RQJP01000005.1"/>
</dbReference>
<evidence type="ECO:0000256" key="1">
    <source>
        <dbReference type="ARBA" id="ARBA00006171"/>
    </source>
</evidence>
<dbReference type="SFLD" id="SFLDG01135">
    <property type="entry name" value="C1.5.6:_HAD__Beta-PGM__Phospha"/>
    <property type="match status" value="1"/>
</dbReference>
<comment type="caution">
    <text evidence="4">The sequence shown here is derived from an EMBL/GenBank/DDBJ whole genome shotgun (WGS) entry which is preliminary data.</text>
</comment>
<protein>
    <submittedName>
        <fullName evidence="4">Hexitol phosphatase HxpB</fullName>
    </submittedName>
</protein>
<accession>A0A3P1CDV3</accession>
<dbReference type="SFLD" id="SFLDS00003">
    <property type="entry name" value="Haloacid_Dehalogenase"/>
    <property type="match status" value="1"/>
</dbReference>
<dbReference type="NCBIfam" id="TIGR01509">
    <property type="entry name" value="HAD-SF-IA-v3"/>
    <property type="match status" value="1"/>
</dbReference>
<dbReference type="SFLD" id="SFLDG01129">
    <property type="entry name" value="C1.5:_HAD__Beta-PGM__Phosphata"/>
    <property type="match status" value="1"/>
</dbReference>
<dbReference type="Pfam" id="PF13419">
    <property type="entry name" value="HAD_2"/>
    <property type="match status" value="1"/>
</dbReference>
<dbReference type="GO" id="GO:0016787">
    <property type="term" value="F:hydrolase activity"/>
    <property type="evidence" value="ECO:0007669"/>
    <property type="project" value="UniProtKB-KW"/>
</dbReference>
<dbReference type="InterPro" id="IPR006439">
    <property type="entry name" value="HAD-SF_hydro_IA"/>
</dbReference>
<evidence type="ECO:0000256" key="2">
    <source>
        <dbReference type="ARBA" id="ARBA00022723"/>
    </source>
</evidence>
<gene>
    <name evidence="4" type="primary">hxpB</name>
    <name evidence="4" type="ORF">EHT87_23715</name>
</gene>
<dbReference type="NCBIfam" id="NF008087">
    <property type="entry name" value="PRK10826.1"/>
    <property type="match status" value="1"/>
</dbReference>
<evidence type="ECO:0000313" key="4">
    <source>
        <dbReference type="EMBL" id="RRB11487.1"/>
    </source>
</evidence>
<proteinExistence type="inferred from homology"/>
<dbReference type="InterPro" id="IPR036412">
    <property type="entry name" value="HAD-like_sf"/>
</dbReference>
<dbReference type="OrthoDB" id="9797743at2"/>
<dbReference type="Gene3D" id="1.10.150.240">
    <property type="entry name" value="Putative phosphatase, domain 2"/>
    <property type="match status" value="1"/>
</dbReference>
<name>A0A3P1CDV3_9BACT</name>
<reference evidence="4 5" key="1">
    <citation type="submission" date="2018-11" db="EMBL/GenBank/DDBJ databases">
        <authorList>
            <person name="Zhou Z."/>
            <person name="Wang G."/>
        </authorList>
    </citation>
    <scope>NUCLEOTIDE SEQUENCE [LARGE SCALE GENOMIC DNA]</scope>
    <source>
        <strain evidence="4 5">KCTC42998</strain>
    </source>
</reference>